<sequence length="567" mass="62067">MPSDSAPPSFDLTRQPWLPVQRQDGSQDELSLLEVFRQAGELRRLVGDVPTQEFALVRLLLAILHDAVDGPADLDEWQDLWEGGLPVDRITSYLERHRDRFDLLHPEQPFFQAASLRTATGEVSSLDRLVADVPNGVPFFTMRARGVSRLGFAEAARWVVHAHAYDTSGIKTGVVGDSRVKGGKIYPQGVAWAGTLGGVLIEGENLRQTLLLNLIAFDTDNLRIAPDQDLPAWRRPPAQPGAADPLQMAGRPAGLRDLYTWQSRRVRLFFDAEGVNGVILTYGDVLEPRNRHRSEPMTTWRRSQAQEKKHGLALVYLPREHDPSRSAWRGLGALIASSASGAGQRGEAASSIRPRVVDWAARLTVEGDLPPDHLFRARLFGAVYGTQQSVIDEVVDDAVTMPLVLLHERDSRLGQTAIDAVSDAERAVTVLGDLAADLARAAGADGEPAKDAAHSSGYTTLDGAFRTWLAGLRPTHDPLERRAAWQRRAHRIVSRLGDELLRAAGHAAWEGRVIKTKNGQELWLSASQADLTFRARLRAALPEAAPAGSPPDPAQGEGQPRDVEAQV</sequence>
<proteinExistence type="predicted"/>
<dbReference type="EMBL" id="FOBF01000038">
    <property type="protein sequence ID" value="SEN80392.1"/>
    <property type="molecule type" value="Genomic_DNA"/>
</dbReference>
<dbReference type="NCBIfam" id="TIGR02547">
    <property type="entry name" value="casA_cse1"/>
    <property type="match status" value="1"/>
</dbReference>
<feature type="region of interest" description="Disordered" evidence="1">
    <location>
        <begin position="541"/>
        <end position="567"/>
    </location>
</feature>
<dbReference type="Pfam" id="PF09481">
    <property type="entry name" value="CRISPR_Cse1"/>
    <property type="match status" value="1"/>
</dbReference>
<dbReference type="RefSeq" id="WP_091105952.1">
    <property type="nucleotide sequence ID" value="NZ_FOBF01000038.1"/>
</dbReference>
<evidence type="ECO:0000313" key="2">
    <source>
        <dbReference type="EMBL" id="SEN80392.1"/>
    </source>
</evidence>
<gene>
    <name evidence="2" type="ORF">SAMN05660976_08354</name>
</gene>
<reference evidence="2 3" key="1">
    <citation type="submission" date="2016-10" db="EMBL/GenBank/DDBJ databases">
        <authorList>
            <person name="de Groot N.N."/>
        </authorList>
    </citation>
    <scope>NUCLEOTIDE SEQUENCE [LARGE SCALE GENOMIC DNA]</scope>
    <source>
        <strain evidence="2 3">DSM 43357</strain>
    </source>
</reference>
<dbReference type="Proteomes" id="UP000198953">
    <property type="component" value="Unassembled WGS sequence"/>
</dbReference>
<dbReference type="Gene3D" id="1.10.132.100">
    <property type="match status" value="1"/>
</dbReference>
<evidence type="ECO:0000256" key="1">
    <source>
        <dbReference type="SAM" id="MobiDB-lite"/>
    </source>
</evidence>
<dbReference type="InterPro" id="IPR013381">
    <property type="entry name" value="CRISPR-assoc_prot_Cse1"/>
</dbReference>
<name>A0A1H8JI83_9ACTN</name>
<protein>
    <submittedName>
        <fullName evidence="2">CRISPR-associated protein, Cse1 family</fullName>
    </submittedName>
</protein>
<keyword evidence="3" id="KW-1185">Reference proteome</keyword>
<organism evidence="2 3">
    <name type="scientific">Nonomuraea pusilla</name>
    <dbReference type="NCBI Taxonomy" id="46177"/>
    <lineage>
        <taxon>Bacteria</taxon>
        <taxon>Bacillati</taxon>
        <taxon>Actinomycetota</taxon>
        <taxon>Actinomycetes</taxon>
        <taxon>Streptosporangiales</taxon>
        <taxon>Streptosporangiaceae</taxon>
        <taxon>Nonomuraea</taxon>
    </lineage>
</organism>
<dbReference type="AlphaFoldDB" id="A0A1H8JI83"/>
<dbReference type="CDD" id="cd09729">
    <property type="entry name" value="Cse1_I-E"/>
    <property type="match status" value="1"/>
</dbReference>
<evidence type="ECO:0000313" key="3">
    <source>
        <dbReference type="Proteomes" id="UP000198953"/>
    </source>
</evidence>
<dbReference type="OrthoDB" id="3187690at2"/>
<accession>A0A1H8JI83</accession>
<dbReference type="STRING" id="46177.SAMN05660976_08354"/>